<accession>A0AA94EMS4</accession>
<reference evidence="1 2" key="1">
    <citation type="submission" date="2016-10" db="EMBL/GenBank/DDBJ databases">
        <title>Search of new enzymes for the oxidation of sulfur compounds.</title>
        <authorList>
            <person name="Novo A."/>
            <person name="Moreira I.S."/>
            <person name="Castro P.M."/>
        </authorList>
    </citation>
    <scope>NUCLEOTIDE SEQUENCE [LARGE SCALE GENOMIC DNA]</scope>
    <source>
        <strain evidence="1 2">A9</strain>
    </source>
</reference>
<organism evidence="1 2">
    <name type="scientific">Pseudomonas koreensis</name>
    <dbReference type="NCBI Taxonomy" id="198620"/>
    <lineage>
        <taxon>Bacteria</taxon>
        <taxon>Pseudomonadati</taxon>
        <taxon>Pseudomonadota</taxon>
        <taxon>Gammaproteobacteria</taxon>
        <taxon>Pseudomonadales</taxon>
        <taxon>Pseudomonadaceae</taxon>
        <taxon>Pseudomonas</taxon>
    </lineage>
</organism>
<proteinExistence type="predicted"/>
<evidence type="ECO:0000313" key="1">
    <source>
        <dbReference type="EMBL" id="RVD77065.1"/>
    </source>
</evidence>
<dbReference type="RefSeq" id="WP_127650007.1">
    <property type="nucleotide sequence ID" value="NZ_MKWS01000009.1"/>
</dbReference>
<comment type="caution">
    <text evidence="1">The sequence shown here is derived from an EMBL/GenBank/DDBJ whole genome shotgun (WGS) entry which is preliminary data.</text>
</comment>
<evidence type="ECO:0000313" key="2">
    <source>
        <dbReference type="Proteomes" id="UP000288002"/>
    </source>
</evidence>
<protein>
    <submittedName>
        <fullName evidence="1">Uncharacterized protein</fullName>
    </submittedName>
</protein>
<gene>
    <name evidence="1" type="ORF">A9HBioS_3088</name>
</gene>
<dbReference type="EMBL" id="MKWS01000009">
    <property type="protein sequence ID" value="RVD77065.1"/>
    <property type="molecule type" value="Genomic_DNA"/>
</dbReference>
<dbReference type="Proteomes" id="UP000288002">
    <property type="component" value="Unassembled WGS sequence"/>
</dbReference>
<name>A0AA94EMS4_9PSED</name>
<dbReference type="AlphaFoldDB" id="A0AA94EMS4"/>
<sequence length="83" mass="9253">MNEKIEAAKKAYQEAAENLIEVVREVYPVGTKLNVQIGTPIITIEVTGHNGSWWYEPGQIYGFNVITGKKRSFSPSQVMEVAP</sequence>